<evidence type="ECO:0000313" key="2">
    <source>
        <dbReference type="EMBL" id="CAD6199314.1"/>
    </source>
</evidence>
<protein>
    <recommendedName>
        <fullName evidence="4">C6 domain-containing protein</fullName>
    </recommendedName>
</protein>
<evidence type="ECO:0000313" key="3">
    <source>
        <dbReference type="Proteomes" id="UP000835052"/>
    </source>
</evidence>
<dbReference type="AlphaFoldDB" id="A0A8S1HX72"/>
<feature type="chain" id="PRO_5035801848" description="C6 domain-containing protein" evidence="1">
    <location>
        <begin position="19"/>
        <end position="108"/>
    </location>
</feature>
<keyword evidence="1" id="KW-0732">Signal</keyword>
<gene>
    <name evidence="2" type="ORF">CAUJ_LOCUS15217</name>
</gene>
<keyword evidence="3" id="KW-1185">Reference proteome</keyword>
<reference evidence="2" key="1">
    <citation type="submission" date="2020-10" db="EMBL/GenBank/DDBJ databases">
        <authorList>
            <person name="Kikuchi T."/>
        </authorList>
    </citation>
    <scope>NUCLEOTIDE SEQUENCE</scope>
    <source>
        <strain evidence="2">NKZ352</strain>
    </source>
</reference>
<proteinExistence type="predicted"/>
<feature type="signal peptide" evidence="1">
    <location>
        <begin position="1"/>
        <end position="18"/>
    </location>
</feature>
<organism evidence="2 3">
    <name type="scientific">Caenorhabditis auriculariae</name>
    <dbReference type="NCBI Taxonomy" id="2777116"/>
    <lineage>
        <taxon>Eukaryota</taxon>
        <taxon>Metazoa</taxon>
        <taxon>Ecdysozoa</taxon>
        <taxon>Nematoda</taxon>
        <taxon>Chromadorea</taxon>
        <taxon>Rhabditida</taxon>
        <taxon>Rhabditina</taxon>
        <taxon>Rhabditomorpha</taxon>
        <taxon>Rhabditoidea</taxon>
        <taxon>Rhabditidae</taxon>
        <taxon>Peloderinae</taxon>
        <taxon>Caenorhabditis</taxon>
    </lineage>
</organism>
<name>A0A8S1HX72_9PELO</name>
<comment type="caution">
    <text evidence="2">The sequence shown here is derived from an EMBL/GenBank/DDBJ whole genome shotgun (WGS) entry which is preliminary data.</text>
</comment>
<evidence type="ECO:0008006" key="4">
    <source>
        <dbReference type="Google" id="ProtNLM"/>
    </source>
</evidence>
<dbReference type="EMBL" id="CAJGYM010000166">
    <property type="protein sequence ID" value="CAD6199314.1"/>
    <property type="molecule type" value="Genomic_DNA"/>
</dbReference>
<accession>A0A8S1HX72</accession>
<dbReference type="Proteomes" id="UP000835052">
    <property type="component" value="Unassembled WGS sequence"/>
</dbReference>
<sequence>MEFLGFLCLLMIFGMVSTDESTCCSGSLPRDPDVRLLESEAKITYGSQTVLAECPLPKKTCIGSMSVYTTNGTQYTPDGLTFELQCSNGEVQMKNSTVSGIFCVIIGC</sequence>
<evidence type="ECO:0000256" key="1">
    <source>
        <dbReference type="SAM" id="SignalP"/>
    </source>
</evidence>